<comment type="caution">
    <text evidence="8">The sequence shown here is derived from an EMBL/GenBank/DDBJ whole genome shotgun (WGS) entry which is preliminary data.</text>
</comment>
<dbReference type="GO" id="GO:0006513">
    <property type="term" value="P:protein monoubiquitination"/>
    <property type="evidence" value="ECO:0007669"/>
    <property type="project" value="TreeGrafter"/>
</dbReference>
<dbReference type="AlphaFoldDB" id="A0AAD8FZZ6"/>
<dbReference type="PANTHER" id="PTHR25462:SF229">
    <property type="entry name" value="TRANSCRIPTION INTERMEDIARY FACTOR 1-BETA"/>
    <property type="match status" value="1"/>
</dbReference>
<evidence type="ECO:0000259" key="7">
    <source>
        <dbReference type="PROSITE" id="PS50119"/>
    </source>
</evidence>
<dbReference type="SMART" id="SM00336">
    <property type="entry name" value="BBOX"/>
    <property type="match status" value="2"/>
</dbReference>
<keyword evidence="2 4" id="KW-0863">Zinc-finger</keyword>
<keyword evidence="3" id="KW-0862">Zinc</keyword>
<keyword evidence="9" id="KW-1185">Reference proteome</keyword>
<accession>A0AAD8FZZ6</accession>
<sequence length="576" mass="65966">MSKSERKLEEKWWKKSTEERPKSSPPTSSGKETGKKKCEDKLSADDSNSRSIKRPKGQQKDLNSEQKHLYQLLTCPSCENLCEQAQLLPCHHSLCGSCVEKIKKQTCGDIYGRSSATCPVCKSEFNFSKNDIQLFPKNDLLCNIISRYSQESLKKQSSKKSPAGAEDNNIYCEFCLKQKSLAHVHCKTCKLNFCKKCLQRIHSYPAFQAHFLTDPANKKSDPIPCFYHPEKTLTFYCLTDKTPVCKECTVTGHKTHTAISVQEAYTEESGHLVFLSVFTCRSSAKYSCENDIIDMNNLLLKIKDSKIETHKRVGEGFLDLHKILGDFEDLLIDTMNKQAAERAERVESFINHSSKKLYPLEGLLLYCKEALKEHNQGAFLQSVNHLTSQVVSIVDELYVPEDELKEDPYKSFRLGFGNVSKDLIDLLQSNLYNDKEVERPRTPKLYINNKYPPEPPEFLFQAEDTETMTKTYSPEPKQYKPVSKSPPTVPPSKVVQVKGEDSFKMVRRQEKRPRSTPPYQEDHRRMNTFHCHSGRSHDDLEALPSSRNFSVKVPDCLLPRPPIIYQHIMLEDTAKV</sequence>
<dbReference type="Pfam" id="PF00643">
    <property type="entry name" value="zf-B_box"/>
    <property type="match status" value="1"/>
</dbReference>
<feature type="region of interest" description="Disordered" evidence="5">
    <location>
        <begin position="1"/>
        <end position="63"/>
    </location>
</feature>
<dbReference type="InterPro" id="IPR001841">
    <property type="entry name" value="Znf_RING"/>
</dbReference>
<protein>
    <submittedName>
        <fullName evidence="8">Tripartite motif-containing protein 42-like</fullName>
    </submittedName>
</protein>
<evidence type="ECO:0000256" key="4">
    <source>
        <dbReference type="PROSITE-ProRule" id="PRU00024"/>
    </source>
</evidence>
<dbReference type="CDD" id="cd19756">
    <property type="entry name" value="Bbox2"/>
    <property type="match status" value="1"/>
</dbReference>
<dbReference type="SUPFAM" id="SSF57845">
    <property type="entry name" value="B-box zinc-binding domain"/>
    <property type="match status" value="1"/>
</dbReference>
<dbReference type="Proteomes" id="UP001230051">
    <property type="component" value="Unassembled WGS sequence"/>
</dbReference>
<evidence type="ECO:0000313" key="8">
    <source>
        <dbReference type="EMBL" id="KAK1162468.1"/>
    </source>
</evidence>
<proteinExistence type="predicted"/>
<feature type="compositionally biased region" description="Low complexity" evidence="5">
    <location>
        <begin position="480"/>
        <end position="492"/>
    </location>
</feature>
<feature type="domain" description="RING-type" evidence="6">
    <location>
        <begin position="75"/>
        <end position="122"/>
    </location>
</feature>
<dbReference type="Gene3D" id="3.30.40.10">
    <property type="entry name" value="Zinc/RING finger domain, C3HC4 (zinc finger)"/>
    <property type="match status" value="1"/>
</dbReference>
<dbReference type="Gene3D" id="3.30.160.60">
    <property type="entry name" value="Classic Zinc Finger"/>
    <property type="match status" value="1"/>
</dbReference>
<feature type="region of interest" description="Disordered" evidence="5">
    <location>
        <begin position="471"/>
        <end position="492"/>
    </location>
</feature>
<dbReference type="GO" id="GO:0061630">
    <property type="term" value="F:ubiquitin protein ligase activity"/>
    <property type="evidence" value="ECO:0007669"/>
    <property type="project" value="TreeGrafter"/>
</dbReference>
<gene>
    <name evidence="8" type="primary">Trim42</name>
    <name evidence="8" type="ORF">AOXY_G17337</name>
</gene>
<dbReference type="SUPFAM" id="SSF57850">
    <property type="entry name" value="RING/U-box"/>
    <property type="match status" value="1"/>
</dbReference>
<feature type="compositionally biased region" description="Basic and acidic residues" evidence="5">
    <location>
        <begin position="1"/>
        <end position="22"/>
    </location>
</feature>
<dbReference type="PROSITE" id="PS50119">
    <property type="entry name" value="ZF_BBOX"/>
    <property type="match status" value="1"/>
</dbReference>
<evidence type="ECO:0000313" key="9">
    <source>
        <dbReference type="Proteomes" id="UP001230051"/>
    </source>
</evidence>
<reference evidence="8" key="1">
    <citation type="submission" date="2022-02" db="EMBL/GenBank/DDBJ databases">
        <title>Atlantic sturgeon de novo genome assembly.</title>
        <authorList>
            <person name="Stock M."/>
            <person name="Klopp C."/>
            <person name="Guiguen Y."/>
            <person name="Cabau C."/>
            <person name="Parinello H."/>
            <person name="Santidrian Yebra-Pimentel E."/>
            <person name="Kuhl H."/>
            <person name="Dirks R.P."/>
            <person name="Guessner J."/>
            <person name="Wuertz S."/>
            <person name="Du K."/>
            <person name="Schartl M."/>
        </authorList>
    </citation>
    <scope>NUCLEOTIDE SEQUENCE</scope>
    <source>
        <strain evidence="8">STURGEONOMICS-FGT-2020</strain>
        <tissue evidence="8">Whole blood</tissue>
    </source>
</reference>
<evidence type="ECO:0000256" key="1">
    <source>
        <dbReference type="ARBA" id="ARBA00022723"/>
    </source>
</evidence>
<dbReference type="PROSITE" id="PS00518">
    <property type="entry name" value="ZF_RING_1"/>
    <property type="match status" value="1"/>
</dbReference>
<organism evidence="8 9">
    <name type="scientific">Acipenser oxyrinchus oxyrinchus</name>
    <dbReference type="NCBI Taxonomy" id="40147"/>
    <lineage>
        <taxon>Eukaryota</taxon>
        <taxon>Metazoa</taxon>
        <taxon>Chordata</taxon>
        <taxon>Craniata</taxon>
        <taxon>Vertebrata</taxon>
        <taxon>Euteleostomi</taxon>
        <taxon>Actinopterygii</taxon>
        <taxon>Chondrostei</taxon>
        <taxon>Acipenseriformes</taxon>
        <taxon>Acipenseridae</taxon>
        <taxon>Acipenser</taxon>
    </lineage>
</organism>
<feature type="domain" description="B box-type" evidence="7">
    <location>
        <begin position="220"/>
        <end position="261"/>
    </location>
</feature>
<keyword evidence="1" id="KW-0479">Metal-binding</keyword>
<dbReference type="PROSITE" id="PS50089">
    <property type="entry name" value="ZF_RING_2"/>
    <property type="match status" value="1"/>
</dbReference>
<name>A0AAD8FZZ6_ACIOX</name>
<feature type="compositionally biased region" description="Basic and acidic residues" evidence="5">
    <location>
        <begin position="32"/>
        <end position="48"/>
    </location>
</feature>
<evidence type="ECO:0000256" key="2">
    <source>
        <dbReference type="ARBA" id="ARBA00022771"/>
    </source>
</evidence>
<dbReference type="InterPro" id="IPR013083">
    <property type="entry name" value="Znf_RING/FYVE/PHD"/>
</dbReference>
<dbReference type="InterPro" id="IPR017907">
    <property type="entry name" value="Znf_RING_CS"/>
</dbReference>
<evidence type="ECO:0000256" key="5">
    <source>
        <dbReference type="SAM" id="MobiDB-lite"/>
    </source>
</evidence>
<dbReference type="InterPro" id="IPR047153">
    <property type="entry name" value="TRIM45/56/19-like"/>
</dbReference>
<dbReference type="Gene3D" id="4.10.830.40">
    <property type="match status" value="1"/>
</dbReference>
<evidence type="ECO:0000259" key="6">
    <source>
        <dbReference type="PROSITE" id="PS50089"/>
    </source>
</evidence>
<dbReference type="EMBL" id="JAGXEW010000016">
    <property type="protein sequence ID" value="KAK1162468.1"/>
    <property type="molecule type" value="Genomic_DNA"/>
</dbReference>
<dbReference type="GO" id="GO:0008270">
    <property type="term" value="F:zinc ion binding"/>
    <property type="evidence" value="ECO:0007669"/>
    <property type="project" value="UniProtKB-KW"/>
</dbReference>
<dbReference type="PANTHER" id="PTHR25462">
    <property type="entry name" value="BONUS, ISOFORM C-RELATED"/>
    <property type="match status" value="1"/>
</dbReference>
<dbReference type="InterPro" id="IPR000315">
    <property type="entry name" value="Znf_B-box"/>
</dbReference>
<evidence type="ECO:0000256" key="3">
    <source>
        <dbReference type="ARBA" id="ARBA00022833"/>
    </source>
</evidence>